<dbReference type="Proteomes" id="UP000195442">
    <property type="component" value="Unassembled WGS sequence"/>
</dbReference>
<evidence type="ECO:0000313" key="3">
    <source>
        <dbReference type="Proteomes" id="UP000195442"/>
    </source>
</evidence>
<sequence length="109" mass="11677">MDLKRGDIWWINLDPAQGSEIKKTRPGVILTVNALNKARRTVVIVPLSSQAQPRPPIVVATSSAGDNSVAVCDQIRTVDKARLIEKIGSLSKSDMTDVSAGVKQILGLS</sequence>
<evidence type="ECO:0000256" key="1">
    <source>
        <dbReference type="PIRNR" id="PIRNR033490"/>
    </source>
</evidence>
<dbReference type="EC" id="3.1.-.-" evidence="1"/>
<dbReference type="PANTHER" id="PTHR33988">
    <property type="entry name" value="ENDORIBONUCLEASE MAZF-RELATED"/>
    <property type="match status" value="1"/>
</dbReference>
<protein>
    <recommendedName>
        <fullName evidence="1">mRNA interferase</fullName>
        <ecNumber evidence="1">3.1.-.-</ecNumber>
    </recommendedName>
</protein>
<dbReference type="AlphaFoldDB" id="A0A1R4HCB9"/>
<dbReference type="SUPFAM" id="SSF50118">
    <property type="entry name" value="Cell growth inhibitor/plasmid maintenance toxic component"/>
    <property type="match status" value="1"/>
</dbReference>
<keyword evidence="1 2" id="KW-0378">Hydrolase</keyword>
<dbReference type="GO" id="GO:0006402">
    <property type="term" value="P:mRNA catabolic process"/>
    <property type="evidence" value="ECO:0007669"/>
    <property type="project" value="TreeGrafter"/>
</dbReference>
<dbReference type="EMBL" id="FUKJ01000280">
    <property type="protein sequence ID" value="SJM93681.1"/>
    <property type="molecule type" value="Genomic_DNA"/>
</dbReference>
<dbReference type="InterPro" id="IPR011067">
    <property type="entry name" value="Plasmid_toxin/cell-grow_inhib"/>
</dbReference>
<keyword evidence="1" id="KW-0540">Nuclease</keyword>
<accession>A0A1R4HCB9</accession>
<proteinExistence type="inferred from homology"/>
<gene>
    <name evidence="2" type="ORF">CRENPOLYSF2_3500004</name>
</gene>
<dbReference type="PIRSF" id="PIRSF033490">
    <property type="entry name" value="MazF"/>
    <property type="match status" value="1"/>
</dbReference>
<organism evidence="2 3">
    <name type="scientific">Crenothrix polyspora</name>
    <dbReference type="NCBI Taxonomy" id="360316"/>
    <lineage>
        <taxon>Bacteria</taxon>
        <taxon>Pseudomonadati</taxon>
        <taxon>Pseudomonadota</taxon>
        <taxon>Gammaproteobacteria</taxon>
        <taxon>Methylococcales</taxon>
        <taxon>Crenotrichaceae</taxon>
        <taxon>Crenothrix</taxon>
    </lineage>
</organism>
<reference evidence="3" key="1">
    <citation type="submission" date="2017-02" db="EMBL/GenBank/DDBJ databases">
        <authorList>
            <person name="Daims H."/>
        </authorList>
    </citation>
    <scope>NUCLEOTIDE SEQUENCE [LARGE SCALE GENOMIC DNA]</scope>
</reference>
<evidence type="ECO:0000313" key="2">
    <source>
        <dbReference type="EMBL" id="SJM93681.1"/>
    </source>
</evidence>
<dbReference type="PANTHER" id="PTHR33988:SF2">
    <property type="entry name" value="ENDORIBONUCLEASE MAZF"/>
    <property type="match status" value="1"/>
</dbReference>
<dbReference type="GO" id="GO:0016075">
    <property type="term" value="P:rRNA catabolic process"/>
    <property type="evidence" value="ECO:0007669"/>
    <property type="project" value="TreeGrafter"/>
</dbReference>
<name>A0A1R4HCB9_9GAMM</name>
<dbReference type="GO" id="GO:0016787">
    <property type="term" value="F:hydrolase activity"/>
    <property type="evidence" value="ECO:0007669"/>
    <property type="project" value="UniProtKB-KW"/>
</dbReference>
<dbReference type="GO" id="GO:0003677">
    <property type="term" value="F:DNA binding"/>
    <property type="evidence" value="ECO:0007669"/>
    <property type="project" value="InterPro"/>
</dbReference>
<keyword evidence="3" id="KW-1185">Reference proteome</keyword>
<dbReference type="InterPro" id="IPR003477">
    <property type="entry name" value="PemK-like"/>
</dbReference>
<dbReference type="GO" id="GO:0004521">
    <property type="term" value="F:RNA endonuclease activity"/>
    <property type="evidence" value="ECO:0007669"/>
    <property type="project" value="TreeGrafter"/>
</dbReference>
<comment type="similarity">
    <text evidence="1">Belongs to the PemK/MazF family.</text>
</comment>
<keyword evidence="1" id="KW-0255">Endonuclease</keyword>
<dbReference type="Gene3D" id="2.30.30.110">
    <property type="match status" value="1"/>
</dbReference>
<comment type="function">
    <text evidence="1">Toxic component of a type II toxin-antitoxin (TA) system.</text>
</comment>
<dbReference type="Pfam" id="PF02452">
    <property type="entry name" value="PemK_toxin"/>
    <property type="match status" value="1"/>
</dbReference>